<comment type="subcellular location">
    <subcellularLocation>
        <location evidence="1">Cytoplasm</location>
    </subcellularLocation>
</comment>
<dbReference type="PANTHER" id="PTHR43880:SF56">
    <property type="entry name" value="ALCOHOL DEHYDROGENASE-LIKE 4"/>
    <property type="match status" value="1"/>
</dbReference>
<evidence type="ECO:0000256" key="4">
    <source>
        <dbReference type="ARBA" id="ARBA00049243"/>
    </source>
</evidence>
<dbReference type="Proteomes" id="UP000324705">
    <property type="component" value="Chromosome 1A"/>
</dbReference>
<reference evidence="6 7" key="1">
    <citation type="submission" date="2017-09" db="EMBL/GenBank/DDBJ databases">
        <authorList>
            <consortium name="International Durum Wheat Genome Sequencing Consortium (IDWGSC)"/>
            <person name="Milanesi L."/>
        </authorList>
    </citation>
    <scope>NUCLEOTIDE SEQUENCE [LARGE SCALE GENOMIC DNA]</scope>
    <source>
        <strain evidence="7">cv. Svevo</strain>
    </source>
</reference>
<dbReference type="GO" id="GO:0051903">
    <property type="term" value="F:S-(hydroxymethyl)glutathione dehydrogenase [NAD(P)+] activity"/>
    <property type="evidence" value="ECO:0007669"/>
    <property type="project" value="TreeGrafter"/>
</dbReference>
<dbReference type="GO" id="GO:0046294">
    <property type="term" value="P:formaldehyde catabolic process"/>
    <property type="evidence" value="ECO:0007669"/>
    <property type="project" value="TreeGrafter"/>
</dbReference>
<dbReference type="InterPro" id="IPR011032">
    <property type="entry name" value="GroES-like_sf"/>
</dbReference>
<evidence type="ECO:0000256" key="1">
    <source>
        <dbReference type="ARBA" id="ARBA00004496"/>
    </source>
</evidence>
<comment type="catalytic activity">
    <reaction evidence="4">
        <text>a primary alcohol + NAD(+) = an aldehyde + NADH + H(+)</text>
        <dbReference type="Rhea" id="RHEA:10736"/>
        <dbReference type="ChEBI" id="CHEBI:15378"/>
        <dbReference type="ChEBI" id="CHEBI:15734"/>
        <dbReference type="ChEBI" id="CHEBI:17478"/>
        <dbReference type="ChEBI" id="CHEBI:57540"/>
        <dbReference type="ChEBI" id="CHEBI:57945"/>
        <dbReference type="EC" id="1.1.1.1"/>
    </reaction>
</comment>
<dbReference type="AlphaFoldDB" id="A0A9R0PTI0"/>
<feature type="domain" description="Alcohol dehydrogenase-like N-terminal" evidence="5">
    <location>
        <begin position="30"/>
        <end position="125"/>
    </location>
</feature>
<gene>
    <name evidence="6" type="ORF">TRITD_1Av1G013670</name>
</gene>
<accession>A0A9R0PTI0</accession>
<evidence type="ECO:0000313" key="7">
    <source>
        <dbReference type="Proteomes" id="UP000324705"/>
    </source>
</evidence>
<proteinExistence type="predicted"/>
<dbReference type="SUPFAM" id="SSF50129">
    <property type="entry name" value="GroES-like"/>
    <property type="match status" value="1"/>
</dbReference>
<dbReference type="PANTHER" id="PTHR43880">
    <property type="entry name" value="ALCOHOL DEHYDROGENASE"/>
    <property type="match status" value="1"/>
</dbReference>
<dbReference type="InterPro" id="IPR013154">
    <property type="entry name" value="ADH-like_N"/>
</dbReference>
<dbReference type="GO" id="GO:0005829">
    <property type="term" value="C:cytosol"/>
    <property type="evidence" value="ECO:0007669"/>
    <property type="project" value="TreeGrafter"/>
</dbReference>
<dbReference type="EMBL" id="LT934111">
    <property type="protein sequence ID" value="VAH01186.1"/>
    <property type="molecule type" value="Genomic_DNA"/>
</dbReference>
<dbReference type="Pfam" id="PF08240">
    <property type="entry name" value="ADH_N"/>
    <property type="match status" value="1"/>
</dbReference>
<dbReference type="GO" id="GO:0008270">
    <property type="term" value="F:zinc ion binding"/>
    <property type="evidence" value="ECO:0007669"/>
    <property type="project" value="TreeGrafter"/>
</dbReference>
<evidence type="ECO:0000259" key="5">
    <source>
        <dbReference type="Pfam" id="PF08240"/>
    </source>
</evidence>
<evidence type="ECO:0000256" key="2">
    <source>
        <dbReference type="ARBA" id="ARBA00022723"/>
    </source>
</evidence>
<evidence type="ECO:0000256" key="3">
    <source>
        <dbReference type="ARBA" id="ARBA00022833"/>
    </source>
</evidence>
<keyword evidence="2" id="KW-0479">Metal-binding</keyword>
<sequence>MSNTSCDILLHFYILKVELTATAPRVICRVVESVGEGVEDLAPGDHVVPIFNGECGTCAYCHSSATNLCGTYRVDAFKSTMVSDNGTRFSVVNTSGDTVPVYHFLNTSTFAEYTVLDAACAVKINPAAPLEKMCLLSCGISTGKFFCFKLLIASS</sequence>
<dbReference type="Gene3D" id="3.90.180.10">
    <property type="entry name" value="Medium-chain alcohol dehydrogenases, catalytic domain"/>
    <property type="match status" value="1"/>
</dbReference>
<name>A0A9R0PTI0_TRITD</name>
<keyword evidence="7" id="KW-1185">Reference proteome</keyword>
<dbReference type="Gramene" id="TRITD1Av1G013670.5">
    <property type="protein sequence ID" value="TRITD1Av1G013670.5"/>
    <property type="gene ID" value="TRITD1Av1G013670"/>
</dbReference>
<evidence type="ECO:0000313" key="6">
    <source>
        <dbReference type="EMBL" id="VAH01186.1"/>
    </source>
</evidence>
<dbReference type="GO" id="GO:0004022">
    <property type="term" value="F:alcohol dehydrogenase (NAD+) activity"/>
    <property type="evidence" value="ECO:0007669"/>
    <property type="project" value="UniProtKB-EC"/>
</dbReference>
<protein>
    <recommendedName>
        <fullName evidence="5">Alcohol dehydrogenase-like N-terminal domain-containing protein</fullName>
    </recommendedName>
</protein>
<keyword evidence="3" id="KW-0862">Zinc</keyword>
<organism evidence="6 7">
    <name type="scientific">Triticum turgidum subsp. durum</name>
    <name type="common">Durum wheat</name>
    <name type="synonym">Triticum durum</name>
    <dbReference type="NCBI Taxonomy" id="4567"/>
    <lineage>
        <taxon>Eukaryota</taxon>
        <taxon>Viridiplantae</taxon>
        <taxon>Streptophyta</taxon>
        <taxon>Embryophyta</taxon>
        <taxon>Tracheophyta</taxon>
        <taxon>Spermatophyta</taxon>
        <taxon>Magnoliopsida</taxon>
        <taxon>Liliopsida</taxon>
        <taxon>Poales</taxon>
        <taxon>Poaceae</taxon>
        <taxon>BOP clade</taxon>
        <taxon>Pooideae</taxon>
        <taxon>Triticodae</taxon>
        <taxon>Triticeae</taxon>
        <taxon>Triticinae</taxon>
        <taxon>Triticum</taxon>
    </lineage>
</organism>